<evidence type="ECO:0000313" key="1">
    <source>
        <dbReference type="EMBL" id="WIA11143.1"/>
    </source>
</evidence>
<accession>A0ABY8TPU5</accession>
<organism evidence="1 2">
    <name type="scientific">Tetradesmus obliquus</name>
    <name type="common">Green alga</name>
    <name type="synonym">Acutodesmus obliquus</name>
    <dbReference type="NCBI Taxonomy" id="3088"/>
    <lineage>
        <taxon>Eukaryota</taxon>
        <taxon>Viridiplantae</taxon>
        <taxon>Chlorophyta</taxon>
        <taxon>core chlorophytes</taxon>
        <taxon>Chlorophyceae</taxon>
        <taxon>CS clade</taxon>
        <taxon>Sphaeropleales</taxon>
        <taxon>Scenedesmaceae</taxon>
        <taxon>Tetradesmus</taxon>
    </lineage>
</organism>
<sequence length="385" mass="40865">MASSGEKRSFAEFAGGSAPTLTVITADGGRMPAHNDVLRLVCSCLRESPASDTWDLSNLLVNGSPVSQEAVTAMLEVLYSNLGALGFEADRTAGQYSLAQLLEMLLFADAVGCSRAVLNQLAGLLCSCVRAELEFRIRGSSNGGGSGRRREDTAAAAAAAAAAAEEQAGTARSKLVTLQLDSVYKVDSEGDVRWLRHVSGTHSSLVCVLTAQQEQQLLAQVPRQLEVLLWVGFKLDLQQLLAPGLRFLRANAPRILLRCLNEELVASRAIFSRRVLEAAGGASGAELLCRSFKQQPLGLGLGVGSVFTDVKYDLAQAAAPTNVIRFHATLARDLYEFGAGARVHVKLDPEGSMLVAKAGSGDNEADAVTVYRYGVVLGPEHSFNC</sequence>
<gene>
    <name evidence="1" type="ORF">OEZ85_011286</name>
</gene>
<reference evidence="1 2" key="1">
    <citation type="submission" date="2023-05" db="EMBL/GenBank/DDBJ databases">
        <title>A 100% complete, gapless, phased diploid assembly of the Scenedesmus obliquus UTEX 3031 genome.</title>
        <authorList>
            <person name="Biondi T.C."/>
            <person name="Hanschen E.R."/>
            <person name="Kwon T."/>
            <person name="Eng W."/>
            <person name="Kruse C.P.S."/>
            <person name="Koehler S.I."/>
            <person name="Kunde Y."/>
            <person name="Gleasner C.D."/>
            <person name="You Mak K.T."/>
            <person name="Polle J."/>
            <person name="Hovde B.T."/>
            <person name="Starkenburg S.R."/>
        </authorList>
    </citation>
    <scope>NUCLEOTIDE SEQUENCE [LARGE SCALE GENOMIC DNA]</scope>
    <source>
        <strain evidence="1 2">DOE0152z</strain>
    </source>
</reference>
<name>A0ABY8TPU5_TETOB</name>
<protein>
    <recommendedName>
        <fullName evidence="3">BTB domain-containing protein</fullName>
    </recommendedName>
</protein>
<keyword evidence="2" id="KW-1185">Reference proteome</keyword>
<dbReference type="EMBL" id="CP126209">
    <property type="protein sequence ID" value="WIA11143.1"/>
    <property type="molecule type" value="Genomic_DNA"/>
</dbReference>
<dbReference type="Proteomes" id="UP001244341">
    <property type="component" value="Chromosome 2b"/>
</dbReference>
<evidence type="ECO:0008006" key="3">
    <source>
        <dbReference type="Google" id="ProtNLM"/>
    </source>
</evidence>
<evidence type="ECO:0000313" key="2">
    <source>
        <dbReference type="Proteomes" id="UP001244341"/>
    </source>
</evidence>
<proteinExistence type="predicted"/>